<dbReference type="InterPro" id="IPR011990">
    <property type="entry name" value="TPR-like_helical_dom_sf"/>
</dbReference>
<keyword evidence="2" id="KW-1185">Reference proteome</keyword>
<dbReference type="SUPFAM" id="SSF48452">
    <property type="entry name" value="TPR-like"/>
    <property type="match status" value="1"/>
</dbReference>
<gene>
    <name evidence="1" type="ORF">C4K46_03505</name>
</gene>
<organism evidence="1 2">
    <name type="scientific">Streptococcus oricebi</name>
    <dbReference type="NCBI Taxonomy" id="1547447"/>
    <lineage>
        <taxon>Bacteria</taxon>
        <taxon>Bacillati</taxon>
        <taxon>Bacillota</taxon>
        <taxon>Bacilli</taxon>
        <taxon>Lactobacillales</taxon>
        <taxon>Streptococcaceae</taxon>
        <taxon>Streptococcus</taxon>
    </lineage>
</organism>
<accession>A0ABS5B2H3</accession>
<name>A0ABS5B2H3_9STRE</name>
<dbReference type="Gene3D" id="1.25.40.10">
    <property type="entry name" value="Tetratricopeptide repeat domain"/>
    <property type="match status" value="1"/>
</dbReference>
<sequence length="206" mass="23824">MKEDALERAWQALFEGKHKEAKELVIQLRETSFSSLNLQSYLALEEKDYSAAHAFLDEYYDRALAEQDLEHQHIGLHQLAMLAREEEDFQIAKNLLEKEAQIIDNHFPDDGLKKSVNLYERGYLQFKLGHLGLAYKLLKENVALALLTDDLVNRACAYRALGEVLLAKNRRQLAKEHFQIAMDYFEQAENTVALREVETLLTKCNL</sequence>
<comment type="caution">
    <text evidence="1">The sequence shown here is derived from an EMBL/GenBank/DDBJ whole genome shotgun (WGS) entry which is preliminary data.</text>
</comment>
<evidence type="ECO:0000313" key="1">
    <source>
        <dbReference type="EMBL" id="MBP2623002.1"/>
    </source>
</evidence>
<proteinExistence type="predicted"/>
<reference evidence="1 2" key="1">
    <citation type="submission" date="2018-02" db="EMBL/GenBank/DDBJ databases">
        <title>Draft genome sequence of Streptococcus oricebi CCUG 70868T type strain.</title>
        <authorList>
            <person name="Mendez V."/>
            <person name="Salva-Serra F."/>
            <person name="Jaen-Luchoro D."/>
            <person name="Gonzales-Siles L."/>
            <person name="Karlsson R."/>
            <person name="Engstrom-Jakobsson H."/>
            <person name="Busquets A."/>
            <person name="Gomila M."/>
            <person name="Pineiro-Iglesias B."/>
            <person name="Bennasar-Figueras A."/>
            <person name="Seeger M."/>
            <person name="Moore E."/>
        </authorList>
    </citation>
    <scope>NUCLEOTIDE SEQUENCE [LARGE SCALE GENOMIC DNA]</scope>
    <source>
        <strain evidence="1 2">CCUG 70868</strain>
    </source>
</reference>
<evidence type="ECO:0008006" key="3">
    <source>
        <dbReference type="Google" id="ProtNLM"/>
    </source>
</evidence>
<dbReference type="EMBL" id="PRDG01000002">
    <property type="protein sequence ID" value="MBP2623002.1"/>
    <property type="molecule type" value="Genomic_DNA"/>
</dbReference>
<protein>
    <recommendedName>
        <fullName evidence="3">Tetratricopeptide repeat protein</fullName>
    </recommendedName>
</protein>
<evidence type="ECO:0000313" key="2">
    <source>
        <dbReference type="Proteomes" id="UP001519296"/>
    </source>
</evidence>
<dbReference type="Proteomes" id="UP001519296">
    <property type="component" value="Unassembled WGS sequence"/>
</dbReference>